<proteinExistence type="predicted"/>
<gene>
    <name evidence="2" type="ORF">FGL95_13020</name>
</gene>
<dbReference type="InterPro" id="IPR004843">
    <property type="entry name" value="Calcineurin-like_PHP"/>
</dbReference>
<dbReference type="PANTHER" id="PTHR43143:SF1">
    <property type="entry name" value="SERINE_THREONINE-PROTEIN PHOSPHATASE CPPED1"/>
    <property type="match status" value="1"/>
</dbReference>
<keyword evidence="2" id="KW-0378">Hydrolase</keyword>
<reference evidence="2 3" key="1">
    <citation type="submission" date="2019-05" db="EMBL/GenBank/DDBJ databases">
        <authorList>
            <person name="Lee S.D."/>
        </authorList>
    </citation>
    <scope>NUCLEOTIDE SEQUENCE [LARGE SCALE GENOMIC DNA]</scope>
    <source>
        <strain evidence="2 3">YC2-7</strain>
    </source>
</reference>
<keyword evidence="3" id="KW-1185">Reference proteome</keyword>
<protein>
    <submittedName>
        <fullName evidence="2">Phosphohydrolase</fullName>
    </submittedName>
</protein>
<name>A0A848KAN7_9NOCA</name>
<dbReference type="RefSeq" id="WP_169587411.1">
    <property type="nucleotide sequence ID" value="NZ_VCQU01000004.1"/>
</dbReference>
<evidence type="ECO:0000313" key="3">
    <source>
        <dbReference type="Proteomes" id="UP000535543"/>
    </source>
</evidence>
<accession>A0A848KAN7</accession>
<evidence type="ECO:0000313" key="2">
    <source>
        <dbReference type="EMBL" id="NMN95955.1"/>
    </source>
</evidence>
<dbReference type="Pfam" id="PF00149">
    <property type="entry name" value="Metallophos"/>
    <property type="match status" value="1"/>
</dbReference>
<sequence>MSKPVRFDVISDIQGDMADLDVALAAFAEFTVADQLLINGDLTDNGRVRQYKDLTKHLAATAHPPALFTIGNHDFYNHRSTAVSIDRFLEHTGMSSLYSAHEVGGVPIIRLGTTDGSERSGHYVIFGEEQLIWFATELARHAAEVPVVVLSHHVLPNTVSGSFDDPVTQAPKMYGHDYAEVDPVLEILGAHPNVLFLSGHSHWNLYWPDWFSRPSFAAANTGAIQRGFGPDGSGGEQPLDGPHNQGLRIVVEGGTVTVHALDFVNRRVAHTAEFSVSEQSVIMTDGVAWSDALG</sequence>
<dbReference type="InterPro" id="IPR029052">
    <property type="entry name" value="Metallo-depent_PP-like"/>
</dbReference>
<dbReference type="SUPFAM" id="SSF56300">
    <property type="entry name" value="Metallo-dependent phosphatases"/>
    <property type="match status" value="1"/>
</dbReference>
<dbReference type="EMBL" id="VCQU01000004">
    <property type="protein sequence ID" value="NMN95955.1"/>
    <property type="molecule type" value="Genomic_DNA"/>
</dbReference>
<feature type="domain" description="Calcineurin-like phosphoesterase" evidence="1">
    <location>
        <begin position="6"/>
        <end position="203"/>
    </location>
</feature>
<dbReference type="InterPro" id="IPR051918">
    <property type="entry name" value="STPP_CPPED1"/>
</dbReference>
<dbReference type="GO" id="GO:0016787">
    <property type="term" value="F:hydrolase activity"/>
    <property type="evidence" value="ECO:0007669"/>
    <property type="project" value="UniProtKB-KW"/>
</dbReference>
<reference evidence="2 3" key="2">
    <citation type="submission" date="2020-06" db="EMBL/GenBank/DDBJ databases">
        <title>Antribacter stalactiti gen. nov., sp. nov., a new member of the family Nacardiaceae isolated from a cave.</title>
        <authorList>
            <person name="Kim I.S."/>
        </authorList>
    </citation>
    <scope>NUCLEOTIDE SEQUENCE [LARGE SCALE GENOMIC DNA]</scope>
    <source>
        <strain evidence="2 3">YC2-7</strain>
    </source>
</reference>
<dbReference type="PANTHER" id="PTHR43143">
    <property type="entry name" value="METALLOPHOSPHOESTERASE, CALCINEURIN SUPERFAMILY"/>
    <property type="match status" value="1"/>
</dbReference>
<organism evidence="2 3">
    <name type="scientific">Antrihabitans stalactiti</name>
    <dbReference type="NCBI Taxonomy" id="2584121"/>
    <lineage>
        <taxon>Bacteria</taxon>
        <taxon>Bacillati</taxon>
        <taxon>Actinomycetota</taxon>
        <taxon>Actinomycetes</taxon>
        <taxon>Mycobacteriales</taxon>
        <taxon>Nocardiaceae</taxon>
        <taxon>Antrihabitans</taxon>
    </lineage>
</organism>
<dbReference type="Gene3D" id="3.60.21.10">
    <property type="match status" value="1"/>
</dbReference>
<dbReference type="Proteomes" id="UP000535543">
    <property type="component" value="Unassembled WGS sequence"/>
</dbReference>
<evidence type="ECO:0000259" key="1">
    <source>
        <dbReference type="Pfam" id="PF00149"/>
    </source>
</evidence>
<comment type="caution">
    <text evidence="2">The sequence shown here is derived from an EMBL/GenBank/DDBJ whole genome shotgun (WGS) entry which is preliminary data.</text>
</comment>
<dbReference type="AlphaFoldDB" id="A0A848KAN7"/>